<evidence type="ECO:0000313" key="3">
    <source>
        <dbReference type="Proteomes" id="UP001272137"/>
    </source>
</evidence>
<reference evidence="2" key="1">
    <citation type="submission" date="2018-08" db="EMBL/GenBank/DDBJ databases">
        <title>Identification of Burkholderia cepacia strains that express a Burkholderia pseudomallei-like capsular polysaccharide.</title>
        <authorList>
            <person name="Burtnick M.N."/>
            <person name="Vongsouvath M."/>
            <person name="Newton P."/>
            <person name="Wuthiekanun V."/>
            <person name="Limmathurotsakul D."/>
            <person name="Brett P.J."/>
            <person name="Chantratita N."/>
            <person name="Dance D.A."/>
        </authorList>
    </citation>
    <scope>NUCLEOTIDE SEQUENCE</scope>
    <source>
        <strain evidence="2">SBXCC001</strain>
    </source>
</reference>
<evidence type="ECO:0000256" key="1">
    <source>
        <dbReference type="SAM" id="MobiDB-lite"/>
    </source>
</evidence>
<dbReference type="EMBL" id="QXCT01000001">
    <property type="protein sequence ID" value="MDW9251412.1"/>
    <property type="molecule type" value="Genomic_DNA"/>
</dbReference>
<proteinExistence type="predicted"/>
<evidence type="ECO:0000313" key="2">
    <source>
        <dbReference type="EMBL" id="MDW9251412.1"/>
    </source>
</evidence>
<dbReference type="AlphaFoldDB" id="A0AAW9CMQ2"/>
<gene>
    <name evidence="2" type="ORF">C7S16_4491</name>
</gene>
<dbReference type="Proteomes" id="UP001272137">
    <property type="component" value="Unassembled WGS sequence"/>
</dbReference>
<comment type="caution">
    <text evidence="2">The sequence shown here is derived from an EMBL/GenBank/DDBJ whole genome shotgun (WGS) entry which is preliminary data.</text>
</comment>
<name>A0AAW9CMQ2_BURTH</name>
<organism evidence="2 3">
    <name type="scientific">Burkholderia thailandensis</name>
    <dbReference type="NCBI Taxonomy" id="57975"/>
    <lineage>
        <taxon>Bacteria</taxon>
        <taxon>Pseudomonadati</taxon>
        <taxon>Pseudomonadota</taxon>
        <taxon>Betaproteobacteria</taxon>
        <taxon>Burkholderiales</taxon>
        <taxon>Burkholderiaceae</taxon>
        <taxon>Burkholderia</taxon>
        <taxon>pseudomallei group</taxon>
    </lineage>
</organism>
<feature type="region of interest" description="Disordered" evidence="1">
    <location>
        <begin position="1"/>
        <end position="46"/>
    </location>
</feature>
<protein>
    <submittedName>
        <fullName evidence="2">Uncharacterized protein</fullName>
    </submittedName>
</protein>
<accession>A0AAW9CMQ2</accession>
<sequence>MRKRSAASPSRKGPRTRRGARSPVTQGVTGGGPNGYGIVRATRFAR</sequence>